<dbReference type="InterPro" id="IPR003374">
    <property type="entry name" value="ApbE-like_sf"/>
</dbReference>
<accession>A0A1H3L7D0</accession>
<evidence type="ECO:0000256" key="10">
    <source>
        <dbReference type="ARBA" id="ARBA00048540"/>
    </source>
</evidence>
<evidence type="ECO:0000256" key="1">
    <source>
        <dbReference type="ARBA" id="ARBA00001946"/>
    </source>
</evidence>
<proteinExistence type="predicted"/>
<keyword evidence="8" id="KW-0460">Magnesium</keyword>
<dbReference type="RefSeq" id="WP_092549222.1">
    <property type="nucleotide sequence ID" value="NZ_FNPZ01000001.1"/>
</dbReference>
<dbReference type="Proteomes" id="UP000198891">
    <property type="component" value="Unassembled WGS sequence"/>
</dbReference>
<dbReference type="STRING" id="381665.SAMN05216554_0859"/>
<name>A0A1H3L7D0_9MICO</name>
<dbReference type="GO" id="GO:0046872">
    <property type="term" value="F:metal ion binding"/>
    <property type="evidence" value="ECO:0007669"/>
    <property type="project" value="UniProtKB-KW"/>
</dbReference>
<comment type="cofactor">
    <cofactor evidence="1">
        <name>Mg(2+)</name>
        <dbReference type="ChEBI" id="CHEBI:18420"/>
    </cofactor>
</comment>
<dbReference type="GO" id="GO:0016740">
    <property type="term" value="F:transferase activity"/>
    <property type="evidence" value="ECO:0007669"/>
    <property type="project" value="UniProtKB-KW"/>
</dbReference>
<evidence type="ECO:0000256" key="5">
    <source>
        <dbReference type="ARBA" id="ARBA00022679"/>
    </source>
</evidence>
<evidence type="ECO:0000256" key="8">
    <source>
        <dbReference type="ARBA" id="ARBA00022842"/>
    </source>
</evidence>
<organism evidence="11 12">
    <name type="scientific">Herbiconiux ginsengi</name>
    <dbReference type="NCBI Taxonomy" id="381665"/>
    <lineage>
        <taxon>Bacteria</taxon>
        <taxon>Bacillati</taxon>
        <taxon>Actinomycetota</taxon>
        <taxon>Actinomycetes</taxon>
        <taxon>Micrococcales</taxon>
        <taxon>Microbacteriaceae</taxon>
        <taxon>Herbiconiux</taxon>
    </lineage>
</organism>
<dbReference type="Pfam" id="PF02424">
    <property type="entry name" value="ApbE"/>
    <property type="match status" value="1"/>
</dbReference>
<reference evidence="11 12" key="1">
    <citation type="submission" date="2016-10" db="EMBL/GenBank/DDBJ databases">
        <authorList>
            <person name="de Groot N.N."/>
        </authorList>
    </citation>
    <scope>NUCLEOTIDE SEQUENCE [LARGE SCALE GENOMIC DNA]</scope>
    <source>
        <strain evidence="11 12">CGMCC 4.3491</strain>
    </source>
</reference>
<dbReference type="OrthoDB" id="3728306at2"/>
<evidence type="ECO:0000256" key="4">
    <source>
        <dbReference type="ARBA" id="ARBA00022630"/>
    </source>
</evidence>
<protein>
    <recommendedName>
        <fullName evidence="3">FAD:protein FMN transferase</fullName>
        <ecNumber evidence="2">2.7.1.180</ecNumber>
    </recommendedName>
    <alternativeName>
        <fullName evidence="9">Flavin transferase</fullName>
    </alternativeName>
</protein>
<evidence type="ECO:0000256" key="9">
    <source>
        <dbReference type="ARBA" id="ARBA00031306"/>
    </source>
</evidence>
<keyword evidence="4" id="KW-0285">Flavoprotein</keyword>
<keyword evidence="12" id="KW-1185">Reference proteome</keyword>
<evidence type="ECO:0000256" key="6">
    <source>
        <dbReference type="ARBA" id="ARBA00022723"/>
    </source>
</evidence>
<evidence type="ECO:0000256" key="2">
    <source>
        <dbReference type="ARBA" id="ARBA00011955"/>
    </source>
</evidence>
<dbReference type="InterPro" id="IPR024932">
    <property type="entry name" value="ApbE"/>
</dbReference>
<evidence type="ECO:0000256" key="3">
    <source>
        <dbReference type="ARBA" id="ARBA00016337"/>
    </source>
</evidence>
<dbReference type="SUPFAM" id="SSF143631">
    <property type="entry name" value="ApbE-like"/>
    <property type="match status" value="1"/>
</dbReference>
<keyword evidence="6" id="KW-0479">Metal-binding</keyword>
<keyword evidence="7" id="KW-0274">FAD</keyword>
<evidence type="ECO:0000256" key="7">
    <source>
        <dbReference type="ARBA" id="ARBA00022827"/>
    </source>
</evidence>
<sequence length="313" mass="33205">MTEAAGAAGAPAASAVTHPGAPAHATFDFEAIGTHWQIETPEPLPAAVRQAVVERVETFDAVYSRFRADSLVTAVAERPGRHEFPDDAPALFDLYDRLAAATDGAVDPLVGRDLELLGYDREYRLRPSASLGSTDAATRPSWNADVVRDGRVVITRRPVVIDVGAAGKGYLVDLVAGLLRASGIDRYVVDASGDLVQAGLAPIRVGLEHPLVAGQAIGVAEVQNASLCASASNRRAWGDGVHHILDGRTGNPAREVVATWVVAADTALADGLATALFFTGAHRLAETFHFSYVRLYADGRAERSRDFQGELFT</sequence>
<dbReference type="Gene3D" id="3.10.520.10">
    <property type="entry name" value="ApbE-like domains"/>
    <property type="match status" value="1"/>
</dbReference>
<keyword evidence="5" id="KW-0808">Transferase</keyword>
<dbReference type="PANTHER" id="PTHR30040">
    <property type="entry name" value="THIAMINE BIOSYNTHESIS LIPOPROTEIN APBE"/>
    <property type="match status" value="1"/>
</dbReference>
<comment type="catalytic activity">
    <reaction evidence="10">
        <text>L-threonyl-[protein] + FAD = FMN-L-threonyl-[protein] + AMP + H(+)</text>
        <dbReference type="Rhea" id="RHEA:36847"/>
        <dbReference type="Rhea" id="RHEA-COMP:11060"/>
        <dbReference type="Rhea" id="RHEA-COMP:11061"/>
        <dbReference type="ChEBI" id="CHEBI:15378"/>
        <dbReference type="ChEBI" id="CHEBI:30013"/>
        <dbReference type="ChEBI" id="CHEBI:57692"/>
        <dbReference type="ChEBI" id="CHEBI:74257"/>
        <dbReference type="ChEBI" id="CHEBI:456215"/>
        <dbReference type="EC" id="2.7.1.180"/>
    </reaction>
</comment>
<dbReference type="EC" id="2.7.1.180" evidence="2"/>
<gene>
    <name evidence="11" type="ORF">SAMN05216554_0859</name>
</gene>
<evidence type="ECO:0000313" key="12">
    <source>
        <dbReference type="Proteomes" id="UP000198891"/>
    </source>
</evidence>
<keyword evidence="11" id="KW-0449">Lipoprotein</keyword>
<evidence type="ECO:0000313" key="11">
    <source>
        <dbReference type="EMBL" id="SDY60240.1"/>
    </source>
</evidence>
<dbReference type="PANTHER" id="PTHR30040:SF2">
    <property type="entry name" value="FAD:PROTEIN FMN TRANSFERASE"/>
    <property type="match status" value="1"/>
</dbReference>
<dbReference type="EMBL" id="FNPZ01000001">
    <property type="protein sequence ID" value="SDY60240.1"/>
    <property type="molecule type" value="Genomic_DNA"/>
</dbReference>
<dbReference type="AlphaFoldDB" id="A0A1H3L7D0"/>